<dbReference type="AlphaFoldDB" id="A0AA92C5K2"/>
<gene>
    <name evidence="1" type="ORF">DC430_01040</name>
</gene>
<protein>
    <submittedName>
        <fullName evidence="1">Uncharacterized protein</fullName>
    </submittedName>
</protein>
<dbReference type="EMBL" id="QDFR01000001">
    <property type="protein sequence ID" value="PVE56413.1"/>
    <property type="molecule type" value="Genomic_DNA"/>
</dbReference>
<dbReference type="Proteomes" id="UP000244335">
    <property type="component" value="Unassembled WGS sequence"/>
</dbReference>
<evidence type="ECO:0000313" key="2">
    <source>
        <dbReference type="Proteomes" id="UP000244335"/>
    </source>
</evidence>
<evidence type="ECO:0000313" key="1">
    <source>
        <dbReference type="EMBL" id="PVE56413.1"/>
    </source>
</evidence>
<sequence length="165" mass="18065">MYRQLKRFGMVLLASLALMSFRLGPETGERDRLIYDVRGAFVAARPDVSPELMQSIHYQVANAINETVRVRARPRVVLTIRLESYTKGSLLLGQRASVKAVVRAAAVQTGEVIAEAKFTVTAIGIDASSIERDLAFGVAERVISEFKLNRTAPSTLATALFPGSR</sequence>
<proteinExistence type="predicted"/>
<name>A0AA92C5K2_RHIRH</name>
<comment type="caution">
    <text evidence="1">The sequence shown here is derived from an EMBL/GenBank/DDBJ whole genome shotgun (WGS) entry which is preliminary data.</text>
</comment>
<accession>A0AA92C5K2</accession>
<organism evidence="1 2">
    <name type="scientific">Rhizobium rhizogenes</name>
    <name type="common">Agrobacterium rhizogenes</name>
    <dbReference type="NCBI Taxonomy" id="359"/>
    <lineage>
        <taxon>Bacteria</taxon>
        <taxon>Pseudomonadati</taxon>
        <taxon>Pseudomonadota</taxon>
        <taxon>Alphaproteobacteria</taxon>
        <taxon>Hyphomicrobiales</taxon>
        <taxon>Rhizobiaceae</taxon>
        <taxon>Rhizobium/Agrobacterium group</taxon>
        <taxon>Rhizobium</taxon>
    </lineage>
</organism>
<reference evidence="1 2" key="1">
    <citation type="submission" date="2018-04" db="EMBL/GenBank/DDBJ databases">
        <authorList>
            <person name="Hagen T."/>
        </authorList>
    </citation>
    <scope>NUCLEOTIDE SEQUENCE [LARGE SCALE GENOMIC DNA]</scope>
    <source>
        <strain evidence="1 2">TPD7009</strain>
    </source>
</reference>
<dbReference type="RefSeq" id="WP_116493737.1">
    <property type="nucleotide sequence ID" value="NZ_QDFR01000001.1"/>
</dbReference>